<dbReference type="RefSeq" id="WP_346821463.1">
    <property type="nucleotide sequence ID" value="NZ_JBDKWZ010000006.1"/>
</dbReference>
<accession>A0AAW9S6M2</accession>
<dbReference type="Proteomes" id="UP001403385">
    <property type="component" value="Unassembled WGS sequence"/>
</dbReference>
<gene>
    <name evidence="1" type="ORF">AAG747_12245</name>
</gene>
<dbReference type="AlphaFoldDB" id="A0AAW9S6M2"/>
<sequence length="269" mass="31273">MKKLIYTSLLVLFFCSFKGENQAVFRKLNTHIATGERLSYRAHVGFINACRAEINLDKNIFEVNERPCYRVKVDAQSVGTFKMFYKFENEYQSYIDTSAITTHKFYRSTHEPDYELEETIEFDHRSGKGKLTQNKNGNPKQKTFDFPGYPQDLISGYYYLRAVNFKNKSKGDVINMCGIYEDSVYNFQLKFLGKDIVKTKFGKIHAYMLSPIMPDNKLFKGGDAITIWVSEDKNRIPLKVKAKMFVGSVELDLEDYSGLKQDFNFAKRK</sequence>
<keyword evidence="2" id="KW-1185">Reference proteome</keyword>
<proteinExistence type="predicted"/>
<protein>
    <submittedName>
        <fullName evidence="1">DUF3108 domain-containing protein</fullName>
    </submittedName>
</protein>
<evidence type="ECO:0000313" key="1">
    <source>
        <dbReference type="EMBL" id="MEN7548686.1"/>
    </source>
</evidence>
<name>A0AAW9S6M2_9BACT</name>
<dbReference type="EMBL" id="JBDKWZ010000006">
    <property type="protein sequence ID" value="MEN7548686.1"/>
    <property type="molecule type" value="Genomic_DNA"/>
</dbReference>
<comment type="caution">
    <text evidence="1">The sequence shown here is derived from an EMBL/GenBank/DDBJ whole genome shotgun (WGS) entry which is preliminary data.</text>
</comment>
<reference evidence="1 2" key="1">
    <citation type="submission" date="2024-04" db="EMBL/GenBank/DDBJ databases">
        <title>Novel genus in family Flammeovirgaceae.</title>
        <authorList>
            <person name="Nguyen T.H."/>
            <person name="Vuong T.Q."/>
            <person name="Le H."/>
            <person name="Kim S.-G."/>
        </authorList>
    </citation>
    <scope>NUCLEOTIDE SEQUENCE [LARGE SCALE GENOMIC DNA]</scope>
    <source>
        <strain evidence="1 2">JCM 23209</strain>
    </source>
</reference>
<dbReference type="Pfam" id="PF11306">
    <property type="entry name" value="DUF3108"/>
    <property type="match status" value="1"/>
</dbReference>
<dbReference type="InterPro" id="IPR021457">
    <property type="entry name" value="DUF3108"/>
</dbReference>
<evidence type="ECO:0000313" key="2">
    <source>
        <dbReference type="Proteomes" id="UP001403385"/>
    </source>
</evidence>
<organism evidence="1 2">
    <name type="scientific">Rapidithrix thailandica</name>
    <dbReference type="NCBI Taxonomy" id="413964"/>
    <lineage>
        <taxon>Bacteria</taxon>
        <taxon>Pseudomonadati</taxon>
        <taxon>Bacteroidota</taxon>
        <taxon>Cytophagia</taxon>
        <taxon>Cytophagales</taxon>
        <taxon>Flammeovirgaceae</taxon>
        <taxon>Rapidithrix</taxon>
    </lineage>
</organism>